<reference evidence="2" key="1">
    <citation type="submission" date="2018-05" db="EMBL/GenBank/DDBJ databases">
        <title>Draft genome of Mucuna pruriens seed.</title>
        <authorList>
            <person name="Nnadi N.E."/>
            <person name="Vos R."/>
            <person name="Hasami M.H."/>
            <person name="Devisetty U.K."/>
            <person name="Aguiy J.C."/>
        </authorList>
    </citation>
    <scope>NUCLEOTIDE SEQUENCE [LARGE SCALE GENOMIC DNA]</scope>
    <source>
        <strain evidence="2">JCA_2017</strain>
    </source>
</reference>
<feature type="signal peptide" evidence="1">
    <location>
        <begin position="1"/>
        <end position="18"/>
    </location>
</feature>
<dbReference type="EMBL" id="QJKJ01009668">
    <property type="protein sequence ID" value="RDX75968.1"/>
    <property type="molecule type" value="Genomic_DNA"/>
</dbReference>
<sequence length="145" mass="17081">MLIVFMCSFILNIHHSHSQKSTCLPENHRILFIFGDSSFDAGTITISIPPNFSKQKILCWTSEYGKQKFNTLRSSRSLFIRGEEIKLKKHTETYKNRDGKIVNFHKTKERREKKEREKSRGMRNRARIELELLLKLIQDGYASFS</sequence>
<organism evidence="2 3">
    <name type="scientific">Mucuna pruriens</name>
    <name type="common">Velvet bean</name>
    <name type="synonym">Dolichos pruriens</name>
    <dbReference type="NCBI Taxonomy" id="157652"/>
    <lineage>
        <taxon>Eukaryota</taxon>
        <taxon>Viridiplantae</taxon>
        <taxon>Streptophyta</taxon>
        <taxon>Embryophyta</taxon>
        <taxon>Tracheophyta</taxon>
        <taxon>Spermatophyta</taxon>
        <taxon>Magnoliopsida</taxon>
        <taxon>eudicotyledons</taxon>
        <taxon>Gunneridae</taxon>
        <taxon>Pentapetalae</taxon>
        <taxon>rosids</taxon>
        <taxon>fabids</taxon>
        <taxon>Fabales</taxon>
        <taxon>Fabaceae</taxon>
        <taxon>Papilionoideae</taxon>
        <taxon>50 kb inversion clade</taxon>
        <taxon>NPAAA clade</taxon>
        <taxon>indigoferoid/millettioid clade</taxon>
        <taxon>Phaseoleae</taxon>
        <taxon>Mucuna</taxon>
    </lineage>
</organism>
<gene>
    <name evidence="2" type="ORF">CR513_44098</name>
</gene>
<dbReference type="Proteomes" id="UP000257109">
    <property type="component" value="Unassembled WGS sequence"/>
</dbReference>
<accession>A0A371FCE4</accession>
<name>A0A371FCE4_MUCPR</name>
<keyword evidence="3" id="KW-1185">Reference proteome</keyword>
<evidence type="ECO:0000313" key="2">
    <source>
        <dbReference type="EMBL" id="RDX75968.1"/>
    </source>
</evidence>
<comment type="caution">
    <text evidence="2">The sequence shown here is derived from an EMBL/GenBank/DDBJ whole genome shotgun (WGS) entry which is preliminary data.</text>
</comment>
<evidence type="ECO:0000256" key="1">
    <source>
        <dbReference type="SAM" id="SignalP"/>
    </source>
</evidence>
<feature type="chain" id="PRO_5016621886" evidence="1">
    <location>
        <begin position="19"/>
        <end position="145"/>
    </location>
</feature>
<protein>
    <submittedName>
        <fullName evidence="2">Uncharacterized protein</fullName>
    </submittedName>
</protein>
<evidence type="ECO:0000313" key="3">
    <source>
        <dbReference type="Proteomes" id="UP000257109"/>
    </source>
</evidence>
<feature type="non-terminal residue" evidence="2">
    <location>
        <position position="1"/>
    </location>
</feature>
<keyword evidence="1" id="KW-0732">Signal</keyword>
<dbReference type="AlphaFoldDB" id="A0A371FCE4"/>
<proteinExistence type="predicted"/>